<evidence type="ECO:0000313" key="11">
    <source>
        <dbReference type="EMBL" id="CAI3605576.1"/>
    </source>
</evidence>
<comment type="function">
    <text evidence="8">The phosphoenolpyruvate-dependent sugar phosphotransferase system (PTS), a major carbohydrate active -transport system, catalyzes the phosphorylation of incoming sugar substrates concomitant with their translocation across the cell membrane.</text>
</comment>
<organism evidence="11 12">
    <name type="scientific">Clostridium neonatale</name>
    <dbReference type="NCBI Taxonomy" id="137838"/>
    <lineage>
        <taxon>Bacteria</taxon>
        <taxon>Bacillati</taxon>
        <taxon>Bacillota</taxon>
        <taxon>Clostridia</taxon>
        <taxon>Eubacteriales</taxon>
        <taxon>Clostridiaceae</taxon>
        <taxon>Clostridium</taxon>
    </lineage>
</organism>
<keyword evidence="5 9" id="KW-0812">Transmembrane</keyword>
<dbReference type="InterPro" id="IPR004501">
    <property type="entry name" value="PTS_EIIC_3"/>
</dbReference>
<gene>
    <name evidence="11" type="ORF">CNEO2_340039</name>
</gene>
<feature type="transmembrane region" description="Helical" evidence="9">
    <location>
        <begin position="21"/>
        <end position="42"/>
    </location>
</feature>
<dbReference type="PANTHER" id="PTHR33989">
    <property type="match status" value="1"/>
</dbReference>
<evidence type="ECO:0000256" key="1">
    <source>
        <dbReference type="ARBA" id="ARBA00004651"/>
    </source>
</evidence>
<evidence type="ECO:0000256" key="7">
    <source>
        <dbReference type="ARBA" id="ARBA00023136"/>
    </source>
</evidence>
<keyword evidence="7 8" id="KW-0472">Membrane</keyword>
<feature type="transmembrane region" description="Helical" evidence="9">
    <location>
        <begin position="172"/>
        <end position="192"/>
    </location>
</feature>
<comment type="subcellular location">
    <subcellularLocation>
        <location evidence="1">Cell membrane</location>
        <topology evidence="1">Multi-pass membrane protein</topology>
    </subcellularLocation>
</comment>
<dbReference type="GO" id="GO:0009401">
    <property type="term" value="P:phosphoenolpyruvate-dependent sugar phosphotransferase system"/>
    <property type="evidence" value="ECO:0007669"/>
    <property type="project" value="InterPro"/>
</dbReference>
<feature type="transmembrane region" description="Helical" evidence="9">
    <location>
        <begin position="62"/>
        <end position="87"/>
    </location>
</feature>
<dbReference type="PIRSF" id="PIRSF006351">
    <property type="entry name" value="PTS_EIIC-Cellobiose"/>
    <property type="match status" value="1"/>
</dbReference>
<feature type="transmembrane region" description="Helical" evidence="9">
    <location>
        <begin position="279"/>
        <end position="300"/>
    </location>
</feature>
<protein>
    <recommendedName>
        <fullName evidence="8">Permease IIC component</fullName>
    </recommendedName>
</protein>
<feature type="transmembrane region" description="Helical" evidence="9">
    <location>
        <begin position="336"/>
        <end position="363"/>
    </location>
</feature>
<evidence type="ECO:0000256" key="3">
    <source>
        <dbReference type="ARBA" id="ARBA00022475"/>
    </source>
</evidence>
<dbReference type="AlphaFoldDB" id="A0AAD1YFM9"/>
<evidence type="ECO:0000256" key="8">
    <source>
        <dbReference type="PIRNR" id="PIRNR006351"/>
    </source>
</evidence>
<dbReference type="InterPro" id="IPR051088">
    <property type="entry name" value="PTS_Sugar-EIIC/EIIB"/>
</dbReference>
<evidence type="ECO:0000313" key="12">
    <source>
        <dbReference type="Proteomes" id="UP001189143"/>
    </source>
</evidence>
<evidence type="ECO:0000256" key="4">
    <source>
        <dbReference type="ARBA" id="ARBA00022597"/>
    </source>
</evidence>
<reference evidence="11" key="1">
    <citation type="submission" date="2022-10" db="EMBL/GenBank/DDBJ databases">
        <authorList>
            <person name="Aires J."/>
            <person name="Mesa V."/>
        </authorList>
    </citation>
    <scope>NUCLEOTIDE SEQUENCE</scope>
    <source>
        <strain evidence="11">Clostridium neonatale JD116</strain>
    </source>
</reference>
<evidence type="ECO:0000256" key="6">
    <source>
        <dbReference type="ARBA" id="ARBA00022989"/>
    </source>
</evidence>
<dbReference type="GO" id="GO:0008982">
    <property type="term" value="F:protein-N(PI)-phosphohistidine-sugar phosphotransferase activity"/>
    <property type="evidence" value="ECO:0007669"/>
    <property type="project" value="UniProtKB-UniRule"/>
</dbReference>
<dbReference type="PANTHER" id="PTHR33989:SF4">
    <property type="entry name" value="PTS SYSTEM N,N'-DIACETYLCHITOBIOSE-SPECIFIC EIIC COMPONENT"/>
    <property type="match status" value="1"/>
</dbReference>
<keyword evidence="3 8" id="KW-1003">Cell membrane</keyword>
<keyword evidence="2 8" id="KW-0813">Transport</keyword>
<feature type="domain" description="PTS EIIC type-3" evidence="10">
    <location>
        <begin position="2"/>
        <end position="404"/>
    </location>
</feature>
<dbReference type="EMBL" id="CAMTCP010000231">
    <property type="protein sequence ID" value="CAI3605576.1"/>
    <property type="molecule type" value="Genomic_DNA"/>
</dbReference>
<dbReference type="Pfam" id="PF02378">
    <property type="entry name" value="PTS_EIIC"/>
    <property type="match status" value="1"/>
</dbReference>
<feature type="transmembrane region" description="Helical" evidence="9">
    <location>
        <begin position="383"/>
        <end position="404"/>
    </location>
</feature>
<dbReference type="GeneID" id="68875927"/>
<feature type="transmembrane region" description="Helical" evidence="9">
    <location>
        <begin position="131"/>
        <end position="152"/>
    </location>
</feature>
<dbReference type="RefSeq" id="WP_159135505.1">
    <property type="nucleotide sequence ID" value="NZ_CAKJVD010000014.1"/>
</dbReference>
<accession>A0AAD1YFM9</accession>
<keyword evidence="6 9" id="KW-1133">Transmembrane helix</keyword>
<evidence type="ECO:0000259" key="10">
    <source>
        <dbReference type="PROSITE" id="PS51105"/>
    </source>
</evidence>
<feature type="transmembrane region" description="Helical" evidence="9">
    <location>
        <begin position="241"/>
        <end position="259"/>
    </location>
</feature>
<comment type="caution">
    <text evidence="11">The sequence shown here is derived from an EMBL/GenBank/DDBJ whole genome shotgun (WGS) entry which is preliminary data.</text>
</comment>
<dbReference type="GO" id="GO:0005886">
    <property type="term" value="C:plasma membrane"/>
    <property type="evidence" value="ECO:0007669"/>
    <property type="project" value="UniProtKB-SubCell"/>
</dbReference>
<sequence>MNLSKVQICIDKVAKNNYVTAISDGLISTLPITMIGSIASLLSNLPIEAYQNFLINTGLKKLLTIPAQLTVNILSLYAVFFIAYCFAKKHDTDGVLAGILALMAFLFVTPIENVVVGDVTTSYLGFGWLGAKGLFVAIFIGLISSILFVLCIKRNLTIKLPDGVPDTISKTFTSLIPGFVIAIVALVIASVMEHTTYGSIHQLVYSFVQLPLQYIGSNYFAFLIAAILCQTMWFFGIHGTIVLYSVMNPIWMALDAQNLTAYSAGSVLPNLAGKQFFNLYSGVGGSGGTLALCILFAFFAKSKRYKTLGKMALPANCFSINEPVIFGTPLVMNPKFVIPFICVPVVSITIGYVCTALGIVPPANGAILGPGFPPFVTGLMEGSWKIAALQLVLLIISLFMYYPFFKAADKEAYKEEMKEI</sequence>
<keyword evidence="4 8" id="KW-0762">Sugar transport</keyword>
<dbReference type="Proteomes" id="UP001189143">
    <property type="component" value="Unassembled WGS sequence"/>
</dbReference>
<evidence type="ECO:0000256" key="9">
    <source>
        <dbReference type="SAM" id="Phobius"/>
    </source>
</evidence>
<dbReference type="PROSITE" id="PS51105">
    <property type="entry name" value="PTS_EIIC_TYPE_3"/>
    <property type="match status" value="1"/>
</dbReference>
<feature type="transmembrane region" description="Helical" evidence="9">
    <location>
        <begin position="212"/>
        <end position="234"/>
    </location>
</feature>
<evidence type="ECO:0000256" key="5">
    <source>
        <dbReference type="ARBA" id="ARBA00022692"/>
    </source>
</evidence>
<feature type="transmembrane region" description="Helical" evidence="9">
    <location>
        <begin position="94"/>
        <end position="111"/>
    </location>
</feature>
<dbReference type="InterPro" id="IPR004796">
    <property type="entry name" value="PTS_IIC_cello"/>
</dbReference>
<evidence type="ECO:0000256" key="2">
    <source>
        <dbReference type="ARBA" id="ARBA00022448"/>
    </source>
</evidence>
<dbReference type="InterPro" id="IPR003352">
    <property type="entry name" value="PTS_EIIC"/>
</dbReference>
<name>A0AAD1YFM9_9CLOT</name>
<dbReference type="NCBIfam" id="TIGR00410">
    <property type="entry name" value="lacE"/>
    <property type="match status" value="1"/>
</dbReference>
<dbReference type="GO" id="GO:1901264">
    <property type="term" value="P:carbohydrate derivative transport"/>
    <property type="evidence" value="ECO:0007669"/>
    <property type="project" value="TreeGrafter"/>
</dbReference>
<proteinExistence type="predicted"/>